<proteinExistence type="predicted"/>
<evidence type="ECO:0000313" key="5">
    <source>
        <dbReference type="EMBL" id="PWE27615.1"/>
    </source>
</evidence>
<dbReference type="Pfam" id="PF00392">
    <property type="entry name" value="GntR"/>
    <property type="match status" value="1"/>
</dbReference>
<dbReference type="PROSITE" id="PS50949">
    <property type="entry name" value="HTH_GNTR"/>
    <property type="match status" value="1"/>
</dbReference>
<dbReference type="SUPFAM" id="SSF48008">
    <property type="entry name" value="GntR ligand-binding domain-like"/>
    <property type="match status" value="1"/>
</dbReference>
<dbReference type="InterPro" id="IPR011711">
    <property type="entry name" value="GntR_C"/>
</dbReference>
<dbReference type="InterPro" id="IPR000524">
    <property type="entry name" value="Tscrpt_reg_HTH_GntR"/>
</dbReference>
<dbReference type="PANTHER" id="PTHR43537:SF24">
    <property type="entry name" value="GLUCONATE OPERON TRANSCRIPTIONAL REPRESSOR"/>
    <property type="match status" value="1"/>
</dbReference>
<dbReference type="OrthoDB" id="9810548at2"/>
<dbReference type="Gene3D" id="1.20.120.530">
    <property type="entry name" value="GntR ligand-binding domain-like"/>
    <property type="match status" value="1"/>
</dbReference>
<evidence type="ECO:0000256" key="3">
    <source>
        <dbReference type="ARBA" id="ARBA00023163"/>
    </source>
</evidence>
<feature type="domain" description="HTH gntR-type" evidence="4">
    <location>
        <begin position="29"/>
        <end position="95"/>
    </location>
</feature>
<keyword evidence="2" id="KW-0238">DNA-binding</keyword>
<dbReference type="InterPro" id="IPR008920">
    <property type="entry name" value="TF_FadR/GntR_C"/>
</dbReference>
<dbReference type="GO" id="GO:0003700">
    <property type="term" value="F:DNA-binding transcription factor activity"/>
    <property type="evidence" value="ECO:0007669"/>
    <property type="project" value="InterPro"/>
</dbReference>
<gene>
    <name evidence="5" type="ORF">C4N9_16400</name>
</gene>
<accession>A0A2U2C6T6</accession>
<name>A0A2U2C6T6_9RHOB</name>
<dbReference type="SMART" id="SM00345">
    <property type="entry name" value="HTH_GNTR"/>
    <property type="match status" value="1"/>
</dbReference>
<keyword evidence="1" id="KW-0805">Transcription regulation</keyword>
<dbReference type="PANTHER" id="PTHR43537">
    <property type="entry name" value="TRANSCRIPTIONAL REGULATOR, GNTR FAMILY"/>
    <property type="match status" value="1"/>
</dbReference>
<dbReference type="Proteomes" id="UP000244940">
    <property type="component" value="Unassembled WGS sequence"/>
</dbReference>
<reference evidence="5 6" key="1">
    <citation type="submission" date="2018-05" db="EMBL/GenBank/DDBJ databases">
        <title>Pararhodobacter marina sp. nov., isolated from deep-sea water of the Indian Ocean.</title>
        <authorList>
            <person name="Lai Q.Sr."/>
            <person name="Liu X."/>
            <person name="Shao Z."/>
        </authorList>
    </citation>
    <scope>NUCLEOTIDE SEQUENCE [LARGE SCALE GENOMIC DNA]</scope>
    <source>
        <strain evidence="5 6">CIC4N-9</strain>
    </source>
</reference>
<evidence type="ECO:0000256" key="1">
    <source>
        <dbReference type="ARBA" id="ARBA00023015"/>
    </source>
</evidence>
<protein>
    <submittedName>
        <fullName evidence="5">GntR family transcriptional regulator</fullName>
    </submittedName>
</protein>
<keyword evidence="3" id="KW-0804">Transcription</keyword>
<organism evidence="5 6">
    <name type="scientific">Pararhodobacter marinus</name>
    <dbReference type="NCBI Taxonomy" id="2184063"/>
    <lineage>
        <taxon>Bacteria</taxon>
        <taxon>Pseudomonadati</taxon>
        <taxon>Pseudomonadota</taxon>
        <taxon>Alphaproteobacteria</taxon>
        <taxon>Rhodobacterales</taxon>
        <taxon>Paracoccaceae</taxon>
        <taxon>Pararhodobacter</taxon>
    </lineage>
</organism>
<dbReference type="SMART" id="SM00895">
    <property type="entry name" value="FCD"/>
    <property type="match status" value="1"/>
</dbReference>
<dbReference type="GO" id="GO:0003677">
    <property type="term" value="F:DNA binding"/>
    <property type="evidence" value="ECO:0007669"/>
    <property type="project" value="UniProtKB-KW"/>
</dbReference>
<keyword evidence="6" id="KW-1185">Reference proteome</keyword>
<sequence>MPGCAWDLRIIVYDLTAALRQESPGMSRTSHRQRIHDTIRSRILRAEIGPEDRLVDTVIATEMGVSRMPVREALMQLVSEGYLEGTSRGFSLPSLSHERVLDIYLLRRLLEPHAAACAAQSRSEEALAKMKEAVAASAATLETGEFEPFLRASELYRNTWLAEVPNPELRAAIHRLSGQVQTVRLLTMRDPDAHRAVIAGQKALLDAIIRKDALEAANCTLRYVFAGEASYRAQNIDNKSHDQG</sequence>
<evidence type="ECO:0000313" key="6">
    <source>
        <dbReference type="Proteomes" id="UP000244940"/>
    </source>
</evidence>
<dbReference type="AlphaFoldDB" id="A0A2U2C6T6"/>
<dbReference type="SUPFAM" id="SSF46785">
    <property type="entry name" value="Winged helix' DNA-binding domain"/>
    <property type="match status" value="1"/>
</dbReference>
<dbReference type="EMBL" id="QEYD01000010">
    <property type="protein sequence ID" value="PWE27615.1"/>
    <property type="molecule type" value="Genomic_DNA"/>
</dbReference>
<dbReference type="InterPro" id="IPR036390">
    <property type="entry name" value="WH_DNA-bd_sf"/>
</dbReference>
<dbReference type="InterPro" id="IPR036388">
    <property type="entry name" value="WH-like_DNA-bd_sf"/>
</dbReference>
<evidence type="ECO:0000256" key="2">
    <source>
        <dbReference type="ARBA" id="ARBA00023125"/>
    </source>
</evidence>
<evidence type="ECO:0000259" key="4">
    <source>
        <dbReference type="PROSITE" id="PS50949"/>
    </source>
</evidence>
<dbReference type="Pfam" id="PF07729">
    <property type="entry name" value="FCD"/>
    <property type="match status" value="1"/>
</dbReference>
<dbReference type="Gene3D" id="1.10.10.10">
    <property type="entry name" value="Winged helix-like DNA-binding domain superfamily/Winged helix DNA-binding domain"/>
    <property type="match status" value="1"/>
</dbReference>
<comment type="caution">
    <text evidence="5">The sequence shown here is derived from an EMBL/GenBank/DDBJ whole genome shotgun (WGS) entry which is preliminary data.</text>
</comment>